<dbReference type="EMBL" id="CAKMMF010000054">
    <property type="protein sequence ID" value="CAH1225723.1"/>
    <property type="molecule type" value="Genomic_DNA"/>
</dbReference>
<name>A0ABN8H759_9BACL</name>
<proteinExistence type="predicted"/>
<comment type="caution">
    <text evidence="1">The sequence shown here is derived from an EMBL/GenBank/DDBJ whole genome shotgun (WGS) entry which is preliminary data.</text>
</comment>
<evidence type="ECO:0000313" key="1">
    <source>
        <dbReference type="EMBL" id="CAH1225723.1"/>
    </source>
</evidence>
<organism evidence="1 2">
    <name type="scientific">Paenibacillus plantiphilus</name>
    <dbReference type="NCBI Taxonomy" id="2905650"/>
    <lineage>
        <taxon>Bacteria</taxon>
        <taxon>Bacillati</taxon>
        <taxon>Bacillota</taxon>
        <taxon>Bacilli</taxon>
        <taxon>Bacillales</taxon>
        <taxon>Paenibacillaceae</taxon>
        <taxon>Paenibacillus</taxon>
    </lineage>
</organism>
<dbReference type="RefSeq" id="WP_236347562.1">
    <property type="nucleotide sequence ID" value="NZ_CAKMMF010000054.1"/>
</dbReference>
<reference evidence="1" key="1">
    <citation type="submission" date="2022-01" db="EMBL/GenBank/DDBJ databases">
        <authorList>
            <person name="Criscuolo A."/>
        </authorList>
    </citation>
    <scope>NUCLEOTIDE SEQUENCE</scope>
    <source>
        <strain evidence="1">CIP111893</strain>
    </source>
</reference>
<sequence>MNITILKAQLQYSEEDKGYAGFVHFEVEGHKVPYELTLLSKKKRDDDWMYSLNFLTGHGSEEHIHAVEEQLEENDDLFDSLIDAAKAALEG</sequence>
<keyword evidence="2" id="KW-1185">Reference proteome</keyword>
<dbReference type="Proteomes" id="UP000838686">
    <property type="component" value="Unassembled WGS sequence"/>
</dbReference>
<evidence type="ECO:0008006" key="3">
    <source>
        <dbReference type="Google" id="ProtNLM"/>
    </source>
</evidence>
<evidence type="ECO:0000313" key="2">
    <source>
        <dbReference type="Proteomes" id="UP000838686"/>
    </source>
</evidence>
<protein>
    <recommendedName>
        <fullName evidence="3">Phage protein</fullName>
    </recommendedName>
</protein>
<gene>
    <name evidence="1" type="ORF">PAECIP111893_05291</name>
</gene>
<accession>A0ABN8H759</accession>